<dbReference type="GO" id="GO:0005886">
    <property type="term" value="C:plasma membrane"/>
    <property type="evidence" value="ECO:0007669"/>
    <property type="project" value="UniProtKB-SubCell"/>
</dbReference>
<dbReference type="InterPro" id="IPR051393">
    <property type="entry name" value="ABC_transporter_permease"/>
</dbReference>
<evidence type="ECO:0000313" key="10">
    <source>
        <dbReference type="EMBL" id="QRG04543.1"/>
    </source>
</evidence>
<evidence type="ECO:0000256" key="8">
    <source>
        <dbReference type="SAM" id="MobiDB-lite"/>
    </source>
</evidence>
<evidence type="ECO:0000256" key="4">
    <source>
        <dbReference type="ARBA" id="ARBA00022692"/>
    </source>
</evidence>
<feature type="compositionally biased region" description="Low complexity" evidence="8">
    <location>
        <begin position="14"/>
        <end position="25"/>
    </location>
</feature>
<gene>
    <name evidence="10" type="ORF">EZH22_15235</name>
</gene>
<feature type="transmembrane region" description="Helical" evidence="7">
    <location>
        <begin position="229"/>
        <end position="248"/>
    </location>
</feature>
<dbReference type="GO" id="GO:0055085">
    <property type="term" value="P:transmembrane transport"/>
    <property type="evidence" value="ECO:0007669"/>
    <property type="project" value="InterPro"/>
</dbReference>
<keyword evidence="6 7" id="KW-0472">Membrane</keyword>
<evidence type="ECO:0000256" key="7">
    <source>
        <dbReference type="RuleBase" id="RU363032"/>
    </source>
</evidence>
<dbReference type="Gene3D" id="1.10.3720.10">
    <property type="entry name" value="MetI-like"/>
    <property type="match status" value="1"/>
</dbReference>
<dbReference type="InterPro" id="IPR035906">
    <property type="entry name" value="MetI-like_sf"/>
</dbReference>
<evidence type="ECO:0000256" key="1">
    <source>
        <dbReference type="ARBA" id="ARBA00004651"/>
    </source>
</evidence>
<evidence type="ECO:0000259" key="9">
    <source>
        <dbReference type="PROSITE" id="PS50928"/>
    </source>
</evidence>
<feature type="transmembrane region" description="Helical" evidence="7">
    <location>
        <begin position="35"/>
        <end position="57"/>
    </location>
</feature>
<keyword evidence="4 7" id="KW-0812">Transmembrane</keyword>
<feature type="domain" description="ABC transmembrane type-1" evidence="9">
    <location>
        <begin position="93"/>
        <end position="309"/>
    </location>
</feature>
<feature type="transmembrane region" description="Helical" evidence="7">
    <location>
        <begin position="288"/>
        <end position="309"/>
    </location>
</feature>
<name>A0A974PJ64_9HYPH</name>
<feature type="region of interest" description="Disordered" evidence="8">
    <location>
        <begin position="1"/>
        <end position="25"/>
    </location>
</feature>
<dbReference type="PROSITE" id="PS50928">
    <property type="entry name" value="ABC_TM1"/>
    <property type="match status" value="1"/>
</dbReference>
<evidence type="ECO:0000256" key="5">
    <source>
        <dbReference type="ARBA" id="ARBA00022989"/>
    </source>
</evidence>
<protein>
    <submittedName>
        <fullName evidence="10">Sugar ABC transporter permease</fullName>
    </submittedName>
</protein>
<feature type="transmembrane region" description="Helical" evidence="7">
    <location>
        <begin position="130"/>
        <end position="150"/>
    </location>
</feature>
<dbReference type="SUPFAM" id="SSF161098">
    <property type="entry name" value="MetI-like"/>
    <property type="match status" value="1"/>
</dbReference>
<keyword evidence="11" id="KW-1185">Reference proteome</keyword>
<keyword evidence="5 7" id="KW-1133">Transmembrane helix</keyword>
<evidence type="ECO:0000313" key="11">
    <source>
        <dbReference type="Proteomes" id="UP000596427"/>
    </source>
</evidence>
<dbReference type="Proteomes" id="UP000596427">
    <property type="component" value="Chromosome"/>
</dbReference>
<comment type="subcellular location">
    <subcellularLocation>
        <location evidence="1 7">Cell membrane</location>
        <topology evidence="1 7">Multi-pass membrane protein</topology>
    </subcellularLocation>
</comment>
<reference evidence="10 11" key="1">
    <citation type="submission" date="2020-10" db="EMBL/GenBank/DDBJ databases">
        <title>Degradation of 1,4-Dioxane by Xanthobacter sp. YN2, via a Novel Group-2 Soluble Di-Iron Monooxygenase.</title>
        <authorList>
            <person name="Ma F."/>
            <person name="Wang Y."/>
            <person name="Yang J."/>
            <person name="Guo H."/>
            <person name="Su D."/>
            <person name="Yu L."/>
        </authorList>
    </citation>
    <scope>NUCLEOTIDE SEQUENCE [LARGE SCALE GENOMIC DNA]</scope>
    <source>
        <strain evidence="10 11">YN2</strain>
    </source>
</reference>
<dbReference type="PANTHER" id="PTHR30193:SF37">
    <property type="entry name" value="INNER MEMBRANE ABC TRANSPORTER PERMEASE PROTEIN YCJO"/>
    <property type="match status" value="1"/>
</dbReference>
<keyword evidence="3" id="KW-1003">Cell membrane</keyword>
<evidence type="ECO:0000256" key="3">
    <source>
        <dbReference type="ARBA" id="ARBA00022475"/>
    </source>
</evidence>
<accession>A0A974PJ64</accession>
<dbReference type="PANTHER" id="PTHR30193">
    <property type="entry name" value="ABC TRANSPORTER PERMEASE PROTEIN"/>
    <property type="match status" value="1"/>
</dbReference>
<dbReference type="RefSeq" id="WP_203191420.1">
    <property type="nucleotide sequence ID" value="NZ_CP063362.1"/>
</dbReference>
<dbReference type="CDD" id="cd06261">
    <property type="entry name" value="TM_PBP2"/>
    <property type="match status" value="1"/>
</dbReference>
<keyword evidence="2 7" id="KW-0813">Transport</keyword>
<comment type="similarity">
    <text evidence="7">Belongs to the binding-protein-dependent transport system permease family.</text>
</comment>
<dbReference type="InterPro" id="IPR000515">
    <property type="entry name" value="MetI-like"/>
</dbReference>
<dbReference type="KEGG" id="xdi:EZH22_15235"/>
<dbReference type="AlphaFoldDB" id="A0A974PJ64"/>
<evidence type="ECO:0000256" key="6">
    <source>
        <dbReference type="ARBA" id="ARBA00023136"/>
    </source>
</evidence>
<sequence>MPDAAALQGKSRSGEAQASSSASSSLADPRRASRLVLAVFLGPGLLVYGGLTAYPAFRTIYDSFFTIEGMDATFVGLANYRDLMGDETFWIAVRNTFIWSFVAPVLDVATGLLLALALYAGVPFARFLRVAWFTPVLLSYVVVAILWMWIYNYDWGVLNVLLRTVGLDALASSWLGDPKLALASLIVTHAWKWAGFNMVVCLAAIHSLPKEVLEAADLDNCGWGAKLRFIIIPMLRPTLLSLYILAFIGKMKIFDLVWIMTQGGPLWATETVSTYVYKRAFNWNTFDLGYPSAIATVWFLVVCASVIILNRVLGSRERLEY</sequence>
<dbReference type="Pfam" id="PF00528">
    <property type="entry name" value="BPD_transp_1"/>
    <property type="match status" value="1"/>
</dbReference>
<feature type="transmembrane region" description="Helical" evidence="7">
    <location>
        <begin position="97"/>
        <end position="118"/>
    </location>
</feature>
<evidence type="ECO:0000256" key="2">
    <source>
        <dbReference type="ARBA" id="ARBA00022448"/>
    </source>
</evidence>
<dbReference type="EMBL" id="CP063362">
    <property type="protein sequence ID" value="QRG04543.1"/>
    <property type="molecule type" value="Genomic_DNA"/>
</dbReference>
<proteinExistence type="inferred from homology"/>
<organism evidence="10 11">
    <name type="scientific">Xanthobacter dioxanivorans</name>
    <dbReference type="NCBI Taxonomy" id="2528964"/>
    <lineage>
        <taxon>Bacteria</taxon>
        <taxon>Pseudomonadati</taxon>
        <taxon>Pseudomonadota</taxon>
        <taxon>Alphaproteobacteria</taxon>
        <taxon>Hyphomicrobiales</taxon>
        <taxon>Xanthobacteraceae</taxon>
        <taxon>Xanthobacter</taxon>
    </lineage>
</organism>